<evidence type="ECO:0000313" key="18">
    <source>
        <dbReference type="EMBL" id="EPS70257.1"/>
    </source>
</evidence>
<keyword evidence="7 14" id="KW-0547">Nucleotide-binding</keyword>
<dbReference type="Gene3D" id="3.30.200.20">
    <property type="entry name" value="Phosphorylase Kinase, domain 1"/>
    <property type="match status" value="1"/>
</dbReference>
<dbReference type="InterPro" id="IPR000719">
    <property type="entry name" value="Prot_kinase_dom"/>
</dbReference>
<comment type="subcellular location">
    <subcellularLocation>
        <location evidence="1">Cell membrane</location>
        <topology evidence="1">Single-pass membrane protein</topology>
    </subcellularLocation>
</comment>
<evidence type="ECO:0000313" key="19">
    <source>
        <dbReference type="Proteomes" id="UP000015453"/>
    </source>
</evidence>
<keyword evidence="19" id="KW-1185">Reference proteome</keyword>
<keyword evidence="9 14" id="KW-0067">ATP-binding</keyword>
<comment type="catalytic activity">
    <reaction evidence="12">
        <text>L-threonyl-[protein] + ATP = O-phospho-L-threonyl-[protein] + ADP + H(+)</text>
        <dbReference type="Rhea" id="RHEA:46608"/>
        <dbReference type="Rhea" id="RHEA-COMP:11060"/>
        <dbReference type="Rhea" id="RHEA-COMP:11605"/>
        <dbReference type="ChEBI" id="CHEBI:15378"/>
        <dbReference type="ChEBI" id="CHEBI:30013"/>
        <dbReference type="ChEBI" id="CHEBI:30616"/>
        <dbReference type="ChEBI" id="CHEBI:61977"/>
        <dbReference type="ChEBI" id="CHEBI:456216"/>
        <dbReference type="EC" id="2.7.11.1"/>
    </reaction>
</comment>
<keyword evidence="3" id="KW-1003">Cell membrane</keyword>
<dbReference type="Pfam" id="PF07714">
    <property type="entry name" value="PK_Tyr_Ser-Thr"/>
    <property type="match status" value="1"/>
</dbReference>
<evidence type="ECO:0000256" key="4">
    <source>
        <dbReference type="ARBA" id="ARBA00022527"/>
    </source>
</evidence>
<dbReference type="PANTHER" id="PTHR47982:SF45">
    <property type="entry name" value="NON-SPECIFIC SERINE_THREONINE PROTEIN KINASE"/>
    <property type="match status" value="1"/>
</dbReference>
<feature type="compositionally biased region" description="Low complexity" evidence="15">
    <location>
        <begin position="1"/>
        <end position="23"/>
    </location>
</feature>
<keyword evidence="5" id="KW-0808">Transferase</keyword>
<dbReference type="PROSITE" id="PS50011">
    <property type="entry name" value="PROTEIN_KINASE_DOM"/>
    <property type="match status" value="1"/>
</dbReference>
<keyword evidence="8" id="KW-0418">Kinase</keyword>
<name>S8ECH8_9LAMI</name>
<feature type="compositionally biased region" description="Polar residues" evidence="15">
    <location>
        <begin position="52"/>
        <end position="64"/>
    </location>
</feature>
<gene>
    <name evidence="18" type="ORF">M569_04503</name>
</gene>
<sequence>VSPLLVPRPVSSSSPSSKSSSSHKPTHSPRMTHPPPNLEPPPSSPTAVLDSLVQQSSEPPSTTAVLDSLVQQSSQPPPSPSLVGHESPPAAPPPQLDGNSTHPHSRKHPVTSPPLLSPETSPPPPLLSVQNGGTPLPPVLKPPESSPPPPMFSPPPLIEPHPSSPPSLETSPPPPDSAVVQTAPPAPQTPVSSPDISIDSVPLLTLPPPSNSPPITSISPEGPTSSLPPPAPPPTPPPLSVSPPSSLTHNVSSTHEPAIPSTNHSESDSPQNAVSRHSREFSTGDVIAIALVLGFVFVGLSGAVAFFVWKRKKKVLQYSPKSGSSLMKVKVSKNDRNASAKGFLSSSYEPGGFGHSKLFAYEVLAEATGGFSESNLLGVGGFGSVYKGILSDATVVAVKQLNIGGGQGEREFRAEVEIISRIHHRHLVSLVGYCINDNRRLLVYDYVPNNNLYYHLHGEGMPVLEWTKRVKIAVGSAHGIAYLHEDCYPRVIHRDIKSLNILLDNSFEALVSDFGLAKIAMDAKSHVTTRVVGTFG</sequence>
<evidence type="ECO:0000256" key="10">
    <source>
        <dbReference type="ARBA" id="ARBA00022989"/>
    </source>
</evidence>
<dbReference type="AlphaFoldDB" id="S8ECH8"/>
<accession>S8ECH8</accession>
<feature type="transmembrane region" description="Helical" evidence="16">
    <location>
        <begin position="286"/>
        <end position="309"/>
    </location>
</feature>
<dbReference type="GO" id="GO:0005886">
    <property type="term" value="C:plasma membrane"/>
    <property type="evidence" value="ECO:0007669"/>
    <property type="project" value="UniProtKB-SubCell"/>
</dbReference>
<feature type="compositionally biased region" description="Pro residues" evidence="15">
    <location>
        <begin position="32"/>
        <end position="44"/>
    </location>
</feature>
<feature type="non-terminal residue" evidence="18">
    <location>
        <position position="1"/>
    </location>
</feature>
<reference evidence="18 19" key="1">
    <citation type="journal article" date="2013" name="BMC Genomics">
        <title>The miniature genome of a carnivorous plant Genlisea aurea contains a low number of genes and short non-coding sequences.</title>
        <authorList>
            <person name="Leushkin E.V."/>
            <person name="Sutormin R.A."/>
            <person name="Nabieva E.R."/>
            <person name="Penin A.A."/>
            <person name="Kondrashov A.S."/>
            <person name="Logacheva M.D."/>
        </authorList>
    </citation>
    <scope>NUCLEOTIDE SEQUENCE [LARGE SCALE GENOMIC DNA]</scope>
</reference>
<organism evidence="18 19">
    <name type="scientific">Genlisea aurea</name>
    <dbReference type="NCBI Taxonomy" id="192259"/>
    <lineage>
        <taxon>Eukaryota</taxon>
        <taxon>Viridiplantae</taxon>
        <taxon>Streptophyta</taxon>
        <taxon>Embryophyta</taxon>
        <taxon>Tracheophyta</taxon>
        <taxon>Spermatophyta</taxon>
        <taxon>Magnoliopsida</taxon>
        <taxon>eudicotyledons</taxon>
        <taxon>Gunneridae</taxon>
        <taxon>Pentapetalae</taxon>
        <taxon>asterids</taxon>
        <taxon>lamiids</taxon>
        <taxon>Lamiales</taxon>
        <taxon>Lentibulariaceae</taxon>
        <taxon>Genlisea</taxon>
    </lineage>
</organism>
<keyword evidence="11 16" id="KW-0472">Membrane</keyword>
<feature type="binding site" evidence="14">
    <location>
        <position position="399"/>
    </location>
    <ligand>
        <name>ATP</name>
        <dbReference type="ChEBI" id="CHEBI:30616"/>
    </ligand>
</feature>
<evidence type="ECO:0000256" key="8">
    <source>
        <dbReference type="ARBA" id="ARBA00022777"/>
    </source>
</evidence>
<comment type="catalytic activity">
    <reaction evidence="13">
        <text>L-seryl-[protein] + ATP = O-phospho-L-seryl-[protein] + ADP + H(+)</text>
        <dbReference type="Rhea" id="RHEA:17989"/>
        <dbReference type="Rhea" id="RHEA-COMP:9863"/>
        <dbReference type="Rhea" id="RHEA-COMP:11604"/>
        <dbReference type="ChEBI" id="CHEBI:15378"/>
        <dbReference type="ChEBI" id="CHEBI:29999"/>
        <dbReference type="ChEBI" id="CHEBI:30616"/>
        <dbReference type="ChEBI" id="CHEBI:83421"/>
        <dbReference type="ChEBI" id="CHEBI:456216"/>
        <dbReference type="EC" id="2.7.11.1"/>
    </reaction>
</comment>
<feature type="compositionally biased region" description="Low complexity" evidence="15">
    <location>
        <begin position="213"/>
        <end position="225"/>
    </location>
</feature>
<dbReference type="InterPro" id="IPR011009">
    <property type="entry name" value="Kinase-like_dom_sf"/>
</dbReference>
<protein>
    <recommendedName>
        <fullName evidence="2">non-specific serine/threonine protein kinase</fullName>
        <ecNumber evidence="2">2.7.11.1</ecNumber>
    </recommendedName>
</protein>
<dbReference type="GO" id="GO:0005524">
    <property type="term" value="F:ATP binding"/>
    <property type="evidence" value="ECO:0007669"/>
    <property type="project" value="UniProtKB-UniRule"/>
</dbReference>
<dbReference type="SUPFAM" id="SSF56112">
    <property type="entry name" value="Protein kinase-like (PK-like)"/>
    <property type="match status" value="1"/>
</dbReference>
<evidence type="ECO:0000256" key="7">
    <source>
        <dbReference type="ARBA" id="ARBA00022741"/>
    </source>
</evidence>
<feature type="domain" description="Protein kinase" evidence="17">
    <location>
        <begin position="371"/>
        <end position="536"/>
    </location>
</feature>
<dbReference type="InterPro" id="IPR001245">
    <property type="entry name" value="Ser-Thr/Tyr_kinase_cat_dom"/>
</dbReference>
<proteinExistence type="predicted"/>
<dbReference type="PROSITE" id="PS00108">
    <property type="entry name" value="PROTEIN_KINASE_ST"/>
    <property type="match status" value="1"/>
</dbReference>
<evidence type="ECO:0000256" key="11">
    <source>
        <dbReference type="ARBA" id="ARBA00023136"/>
    </source>
</evidence>
<feature type="compositionally biased region" description="Pro residues" evidence="15">
    <location>
        <begin position="226"/>
        <end position="241"/>
    </location>
</feature>
<evidence type="ECO:0000256" key="9">
    <source>
        <dbReference type="ARBA" id="ARBA00022840"/>
    </source>
</evidence>
<dbReference type="EMBL" id="AUSU01001753">
    <property type="protein sequence ID" value="EPS70257.1"/>
    <property type="molecule type" value="Genomic_DNA"/>
</dbReference>
<dbReference type="PROSITE" id="PS00107">
    <property type="entry name" value="PROTEIN_KINASE_ATP"/>
    <property type="match status" value="1"/>
</dbReference>
<evidence type="ECO:0000256" key="16">
    <source>
        <dbReference type="SAM" id="Phobius"/>
    </source>
</evidence>
<keyword evidence="10 16" id="KW-1133">Transmembrane helix</keyword>
<keyword evidence="4" id="KW-0723">Serine/threonine-protein kinase</keyword>
<evidence type="ECO:0000256" key="15">
    <source>
        <dbReference type="SAM" id="MobiDB-lite"/>
    </source>
</evidence>
<evidence type="ECO:0000256" key="2">
    <source>
        <dbReference type="ARBA" id="ARBA00012513"/>
    </source>
</evidence>
<evidence type="ECO:0000259" key="17">
    <source>
        <dbReference type="PROSITE" id="PS50011"/>
    </source>
</evidence>
<evidence type="ECO:0000256" key="12">
    <source>
        <dbReference type="ARBA" id="ARBA00047899"/>
    </source>
</evidence>
<feature type="region of interest" description="Disordered" evidence="15">
    <location>
        <begin position="1"/>
        <end position="277"/>
    </location>
</feature>
<evidence type="ECO:0000256" key="13">
    <source>
        <dbReference type="ARBA" id="ARBA00048679"/>
    </source>
</evidence>
<dbReference type="SMART" id="SM00220">
    <property type="entry name" value="S_TKc"/>
    <property type="match status" value="1"/>
</dbReference>
<evidence type="ECO:0000256" key="6">
    <source>
        <dbReference type="ARBA" id="ARBA00022692"/>
    </source>
</evidence>
<evidence type="ECO:0000256" key="14">
    <source>
        <dbReference type="PROSITE-ProRule" id="PRU10141"/>
    </source>
</evidence>
<evidence type="ECO:0000256" key="5">
    <source>
        <dbReference type="ARBA" id="ARBA00022679"/>
    </source>
</evidence>
<dbReference type="InterPro" id="IPR008271">
    <property type="entry name" value="Ser/Thr_kinase_AS"/>
</dbReference>
<dbReference type="Gene3D" id="1.10.510.10">
    <property type="entry name" value="Transferase(Phosphotransferase) domain 1"/>
    <property type="match status" value="1"/>
</dbReference>
<dbReference type="Proteomes" id="UP000015453">
    <property type="component" value="Unassembled WGS sequence"/>
</dbReference>
<feature type="compositionally biased region" description="Low complexity" evidence="15">
    <location>
        <begin position="65"/>
        <end position="74"/>
    </location>
</feature>
<comment type="caution">
    <text evidence="18">The sequence shown here is derived from an EMBL/GenBank/DDBJ whole genome shotgun (WGS) entry which is preliminary data.</text>
</comment>
<dbReference type="InterPro" id="IPR017441">
    <property type="entry name" value="Protein_kinase_ATP_BS"/>
</dbReference>
<dbReference type="PANTHER" id="PTHR47982">
    <property type="entry name" value="PROLINE-RICH RECEPTOR-LIKE PROTEIN KINASE PERK4"/>
    <property type="match status" value="1"/>
</dbReference>
<feature type="compositionally biased region" description="Pro residues" evidence="15">
    <location>
        <begin position="111"/>
        <end position="126"/>
    </location>
</feature>
<dbReference type="EC" id="2.7.11.1" evidence="2"/>
<feature type="compositionally biased region" description="Pro residues" evidence="15">
    <location>
        <begin position="135"/>
        <end position="176"/>
    </location>
</feature>
<dbReference type="FunFam" id="1.10.510.10:FF:001023">
    <property type="entry name" value="Os07g0541700 protein"/>
    <property type="match status" value="1"/>
</dbReference>
<dbReference type="FunFam" id="3.30.200.20:FF:000212">
    <property type="entry name" value="Proline-rich receptor-like protein kinase PERK8"/>
    <property type="match status" value="1"/>
</dbReference>
<dbReference type="OrthoDB" id="4062651at2759"/>
<dbReference type="GO" id="GO:0004674">
    <property type="term" value="F:protein serine/threonine kinase activity"/>
    <property type="evidence" value="ECO:0007669"/>
    <property type="project" value="UniProtKB-KW"/>
</dbReference>
<dbReference type="InterPro" id="IPR047117">
    <property type="entry name" value="PERK1-13-like"/>
</dbReference>
<evidence type="ECO:0000256" key="1">
    <source>
        <dbReference type="ARBA" id="ARBA00004162"/>
    </source>
</evidence>
<evidence type="ECO:0000256" key="3">
    <source>
        <dbReference type="ARBA" id="ARBA00022475"/>
    </source>
</evidence>
<keyword evidence="6 16" id="KW-0812">Transmembrane</keyword>
<feature type="compositionally biased region" description="Polar residues" evidence="15">
    <location>
        <begin position="249"/>
        <end position="275"/>
    </location>
</feature>